<evidence type="ECO:0000313" key="2">
    <source>
        <dbReference type="Proteomes" id="UP000602198"/>
    </source>
</evidence>
<evidence type="ECO:0000313" key="1">
    <source>
        <dbReference type="EMBL" id="MBL1074528.1"/>
    </source>
</evidence>
<comment type="caution">
    <text evidence="1">The sequence shown here is derived from an EMBL/GenBank/DDBJ whole genome shotgun (WGS) entry which is preliminary data.</text>
</comment>
<sequence length="249" mass="25877">MGYRAGVVGVVAAAVTLGAGPAAGEIVDPAEVPSRTSISLRSTVPGVRWGTANETESRGGLSISKLYLADYALRHGDGSAQDRDLGERMIRYSDDGAAEAMAAKYPYAIDAVAQEYGLTATTGAGGWGMSSTSTADVADFLAVKQRSDPDSPLLLWMANPGEVAADGTRQDWGTARLPGVTGSKWGWSDMGVPEVASASVGPGFTVSAHTYGTAEEQTQDVLAVVPEVLRDLYVTCLPWPLPCRLGVAP</sequence>
<protein>
    <submittedName>
        <fullName evidence="1">Uncharacterized protein</fullName>
    </submittedName>
</protein>
<name>A0ABS1M5X2_9NOCA</name>
<proteinExistence type="predicted"/>
<accession>A0ABS1M5X2</accession>
<dbReference type="Gene3D" id="3.40.710.10">
    <property type="entry name" value="DD-peptidase/beta-lactamase superfamily"/>
    <property type="match status" value="1"/>
</dbReference>
<dbReference type="EMBL" id="JAERRJ010000003">
    <property type="protein sequence ID" value="MBL1074528.1"/>
    <property type="molecule type" value="Genomic_DNA"/>
</dbReference>
<dbReference type="Proteomes" id="UP000602198">
    <property type="component" value="Unassembled WGS sequence"/>
</dbReference>
<keyword evidence="2" id="KW-1185">Reference proteome</keyword>
<dbReference type="RefSeq" id="WP_201945400.1">
    <property type="nucleotide sequence ID" value="NZ_JAERRJ010000003.1"/>
</dbReference>
<dbReference type="InterPro" id="IPR012338">
    <property type="entry name" value="Beta-lactam/transpept-like"/>
</dbReference>
<reference evidence="1 2" key="1">
    <citation type="submission" date="2021-01" db="EMBL/GenBank/DDBJ databases">
        <title>WGS of actinomycetes isolated from Thailand.</title>
        <authorList>
            <person name="Thawai C."/>
        </authorList>
    </citation>
    <scope>NUCLEOTIDE SEQUENCE [LARGE SCALE GENOMIC DNA]</scope>
    <source>
        <strain evidence="1 2">LPG 2</strain>
    </source>
</reference>
<gene>
    <name evidence="1" type="ORF">JK358_08975</name>
</gene>
<dbReference type="SUPFAM" id="SSF56601">
    <property type="entry name" value="beta-lactamase/transpeptidase-like"/>
    <property type="match status" value="1"/>
</dbReference>
<organism evidence="1 2">
    <name type="scientific">Nocardia acididurans</name>
    <dbReference type="NCBI Taxonomy" id="2802282"/>
    <lineage>
        <taxon>Bacteria</taxon>
        <taxon>Bacillati</taxon>
        <taxon>Actinomycetota</taxon>
        <taxon>Actinomycetes</taxon>
        <taxon>Mycobacteriales</taxon>
        <taxon>Nocardiaceae</taxon>
        <taxon>Nocardia</taxon>
    </lineage>
</organism>